<feature type="domain" description="Carbohydrate kinase FGGY C-terminal" evidence="10">
    <location>
        <begin position="294"/>
        <end position="508"/>
    </location>
</feature>
<organism evidence="11 12">
    <name type="scientific">Fodinibius salicampi</name>
    <dbReference type="NCBI Taxonomy" id="1920655"/>
    <lineage>
        <taxon>Bacteria</taxon>
        <taxon>Pseudomonadati</taxon>
        <taxon>Balneolota</taxon>
        <taxon>Balneolia</taxon>
        <taxon>Balneolales</taxon>
        <taxon>Balneolaceae</taxon>
        <taxon>Fodinibius</taxon>
    </lineage>
</organism>
<dbReference type="PIRSF" id="PIRSF000538">
    <property type="entry name" value="GlpK"/>
    <property type="match status" value="1"/>
</dbReference>
<evidence type="ECO:0000313" key="12">
    <source>
        <dbReference type="Proteomes" id="UP001207337"/>
    </source>
</evidence>
<dbReference type="Gene3D" id="3.30.420.40">
    <property type="match status" value="1"/>
</dbReference>
<keyword evidence="2" id="KW-0547">Nucleotide-binding</keyword>
<evidence type="ECO:0000256" key="3">
    <source>
        <dbReference type="ARBA" id="ARBA00022777"/>
    </source>
</evidence>
<dbReference type="RefSeq" id="WP_265786461.1">
    <property type="nucleotide sequence ID" value="NZ_BAABRS010000001.1"/>
</dbReference>
<evidence type="ECO:0000256" key="4">
    <source>
        <dbReference type="ARBA" id="ARBA00022840"/>
    </source>
</evidence>
<dbReference type="NCBIfam" id="TIGR01234">
    <property type="entry name" value="L-ribulokinase"/>
    <property type="match status" value="1"/>
</dbReference>
<dbReference type="InterPro" id="IPR043129">
    <property type="entry name" value="ATPase_NBD"/>
</dbReference>
<sequence>MNAQQNFVIGIDYGTDSVRSVLVNTDGKQLAEAVHYYTRWKDGLYCKPTQNQFRHHPLDYLEGLENTLKEVLDSVDDEVAAQVKGIAVDTTGSTPVAVDKTGTPLALKENYAENPNAMFILWKDHTAVEEAEEITDLARSWNGPDYTKYVGGIYSSEWFWAKILHTLRNDDTIREAAYSWVELCDWIPYTLTGGDDIHEMKRSRCAAGHKAMWHEEFDGLPSKEYLGQLDPELADLRDRLFTDTYTSDQSAGTLSKEWAEELSLSEDVVVAVGAFDAHMGAVGGEIEPYYLSRVMGTSTCDILVAPYEDVQDNLVQGICGQVDGSVIPGMVGLEAGQSAFGDVYAWFRDIILGPFTELVEKSDLLSDEHKEALIEEAEEKMIPLLSKQAAAIEEVDTGVVALDWLNGRRTPDANQLLKGAIEGLDLGTDAARIFKALVEATCFGAKAIVERFRDEGIKIEGIIGLGGVAKKAPFVMQTLANVLDMPIKIAKSDQVCATGAAMFAATAAGLFDDVTAAKQSMGNGFGEIYEPEADKAKKYKGLYEQYQTLGQTVEERIARKIQAVKK</sequence>
<dbReference type="PANTHER" id="PTHR43435">
    <property type="entry name" value="RIBULOKINASE"/>
    <property type="match status" value="1"/>
</dbReference>
<comment type="caution">
    <text evidence="11">The sequence shown here is derived from an EMBL/GenBank/DDBJ whole genome shotgun (WGS) entry which is preliminary data.</text>
</comment>
<name>A0ABT3PU09_9BACT</name>
<dbReference type="InterPro" id="IPR018484">
    <property type="entry name" value="FGGY_N"/>
</dbReference>
<evidence type="ECO:0000256" key="7">
    <source>
        <dbReference type="NCBIfam" id="TIGR01234"/>
    </source>
</evidence>
<keyword evidence="12" id="KW-1185">Reference proteome</keyword>
<evidence type="ECO:0000256" key="8">
    <source>
        <dbReference type="RuleBase" id="RU003455"/>
    </source>
</evidence>
<dbReference type="InterPro" id="IPR000577">
    <property type="entry name" value="Carb_kinase_FGGY"/>
</dbReference>
<keyword evidence="6 8" id="KW-0119">Carbohydrate metabolism</keyword>
<dbReference type="EC" id="2.7.1.16" evidence="7 8"/>
<dbReference type="InterPro" id="IPR018485">
    <property type="entry name" value="FGGY_C"/>
</dbReference>
<dbReference type="InterPro" id="IPR005929">
    <property type="entry name" value="Ribulokinase"/>
</dbReference>
<dbReference type="NCBIfam" id="NF003154">
    <property type="entry name" value="PRK04123.1"/>
    <property type="match status" value="1"/>
</dbReference>
<evidence type="ECO:0000256" key="5">
    <source>
        <dbReference type="ARBA" id="ARBA00022935"/>
    </source>
</evidence>
<dbReference type="SUPFAM" id="SSF53067">
    <property type="entry name" value="Actin-like ATPase domain"/>
    <property type="match status" value="2"/>
</dbReference>
<reference evidence="11 12" key="1">
    <citation type="submission" date="2021-11" db="EMBL/GenBank/DDBJ databases">
        <title>Aliifidinibius sp. nov., a new bacterium isolated from saline soil.</title>
        <authorList>
            <person name="Galisteo C."/>
            <person name="De La Haba R."/>
            <person name="Sanchez-Porro C."/>
            <person name="Ventosa A."/>
        </authorList>
    </citation>
    <scope>NUCLEOTIDE SEQUENCE [LARGE SCALE GENOMIC DNA]</scope>
    <source>
        <strain evidence="11 12">KACC 190600</strain>
    </source>
</reference>
<evidence type="ECO:0000256" key="1">
    <source>
        <dbReference type="ARBA" id="ARBA00022679"/>
    </source>
</evidence>
<evidence type="ECO:0000313" key="11">
    <source>
        <dbReference type="EMBL" id="MCW9711335.1"/>
    </source>
</evidence>
<dbReference type="PANTHER" id="PTHR43435:SF4">
    <property type="entry name" value="FGGY CARBOHYDRATE KINASE DOMAIN-CONTAINING PROTEIN"/>
    <property type="match status" value="1"/>
</dbReference>
<dbReference type="EMBL" id="JAJNDC010000001">
    <property type="protein sequence ID" value="MCW9711335.1"/>
    <property type="molecule type" value="Genomic_DNA"/>
</dbReference>
<evidence type="ECO:0000259" key="10">
    <source>
        <dbReference type="Pfam" id="PF02782"/>
    </source>
</evidence>
<keyword evidence="3 8" id="KW-0418">Kinase</keyword>
<protein>
    <recommendedName>
        <fullName evidence="7 8">Ribulokinase</fullName>
        <ecNumber evidence="7 8">2.7.1.16</ecNumber>
    </recommendedName>
</protein>
<dbReference type="Pfam" id="PF00370">
    <property type="entry name" value="FGGY_N"/>
    <property type="match status" value="1"/>
</dbReference>
<keyword evidence="4" id="KW-0067">ATP-binding</keyword>
<evidence type="ECO:0000259" key="9">
    <source>
        <dbReference type="Pfam" id="PF00370"/>
    </source>
</evidence>
<dbReference type="GO" id="GO:0008741">
    <property type="term" value="F:ribulokinase activity"/>
    <property type="evidence" value="ECO:0007669"/>
    <property type="project" value="UniProtKB-EC"/>
</dbReference>
<dbReference type="Gene3D" id="1.20.58.2240">
    <property type="match status" value="1"/>
</dbReference>
<proteinExistence type="inferred from homology"/>
<keyword evidence="5 8" id="KW-0054">Arabinose catabolism</keyword>
<feature type="domain" description="Carbohydrate kinase FGGY N-terminal" evidence="9">
    <location>
        <begin position="8"/>
        <end position="283"/>
    </location>
</feature>
<accession>A0ABT3PU09</accession>
<keyword evidence="1 8" id="KW-0808">Transferase</keyword>
<evidence type="ECO:0000256" key="2">
    <source>
        <dbReference type="ARBA" id="ARBA00022741"/>
    </source>
</evidence>
<comment type="similarity">
    <text evidence="8">Belongs to the ribulokinase family.</text>
</comment>
<gene>
    <name evidence="11" type="ORF">LQ318_00325</name>
</gene>
<comment type="pathway">
    <text evidence="8">Carbohydrate degradation; L-arabinose degradation via L-ribulose; D-xylulose 5-phosphate from L-arabinose (bacterial route): step 2/3.</text>
</comment>
<dbReference type="Proteomes" id="UP001207337">
    <property type="component" value="Unassembled WGS sequence"/>
</dbReference>
<comment type="catalytic activity">
    <reaction evidence="8">
        <text>L-ribulose + ATP = L-ribulose 5-phosphate + ADP + H(+)</text>
        <dbReference type="Rhea" id="RHEA:22072"/>
        <dbReference type="ChEBI" id="CHEBI:15378"/>
        <dbReference type="ChEBI" id="CHEBI:16880"/>
        <dbReference type="ChEBI" id="CHEBI:30616"/>
        <dbReference type="ChEBI" id="CHEBI:58226"/>
        <dbReference type="ChEBI" id="CHEBI:456216"/>
        <dbReference type="EC" id="2.7.1.16"/>
    </reaction>
</comment>
<dbReference type="Pfam" id="PF02782">
    <property type="entry name" value="FGGY_C"/>
    <property type="match status" value="1"/>
</dbReference>
<evidence type="ECO:0000256" key="6">
    <source>
        <dbReference type="ARBA" id="ARBA00023277"/>
    </source>
</evidence>
<dbReference type="CDD" id="cd07781">
    <property type="entry name" value="ASKHA_NBD_FGGY_L-RBK"/>
    <property type="match status" value="1"/>
</dbReference>